<evidence type="ECO:0000313" key="1">
    <source>
        <dbReference type="EMBL" id="PUA32741.1"/>
    </source>
</evidence>
<comment type="caution">
    <text evidence="1">The sequence shown here is derived from an EMBL/GenBank/DDBJ whole genome shotgun (WGS) entry which is preliminary data.</text>
</comment>
<dbReference type="EMBL" id="NBVN01000003">
    <property type="protein sequence ID" value="PUA32741.1"/>
    <property type="molecule type" value="Genomic_DNA"/>
</dbReference>
<reference evidence="1 2" key="1">
    <citation type="journal article" date="2018" name="Syst. Appl. Microbiol.">
        <title>A new symbiotic nanoarchaeote (Candidatus Nanoclepta minutus) and its host (Zestosphaera tikiterensis gen. nov., sp. nov.) from a New Zealand hot spring.</title>
        <authorList>
            <person name="St John E."/>
            <person name="Liu Y."/>
            <person name="Podar M."/>
            <person name="Stott M.B."/>
            <person name="Meneghin J."/>
            <person name="Chen Z."/>
            <person name="Lagutin K."/>
            <person name="Mitchell K."/>
            <person name="Reysenbach A.L."/>
        </authorList>
    </citation>
    <scope>NUCLEOTIDE SEQUENCE [LARGE SCALE GENOMIC DNA]</scope>
    <source>
        <strain evidence="1">NZ3</strain>
    </source>
</reference>
<dbReference type="Proteomes" id="UP000244093">
    <property type="component" value="Unassembled WGS sequence"/>
</dbReference>
<evidence type="ECO:0008006" key="3">
    <source>
        <dbReference type="Google" id="ProtNLM"/>
    </source>
</evidence>
<organism evidence="1 2">
    <name type="scientific">Zestosphaera tikiterensis</name>
    <dbReference type="NCBI Taxonomy" id="1973259"/>
    <lineage>
        <taxon>Archaea</taxon>
        <taxon>Thermoproteota</taxon>
        <taxon>Thermoprotei</taxon>
        <taxon>Desulfurococcales</taxon>
        <taxon>Desulfurococcaceae</taxon>
        <taxon>Zestosphaera</taxon>
    </lineage>
</organism>
<gene>
    <name evidence="1" type="ORF">B7O98_04630</name>
</gene>
<evidence type="ECO:0000313" key="2">
    <source>
        <dbReference type="Proteomes" id="UP000244093"/>
    </source>
</evidence>
<sequence length="50" mass="5694">MMSTLGIITLAKYKGLIPKAKQVIDQLIESGFWIISKEVLEEFLREIGEL</sequence>
<dbReference type="InterPro" id="IPR021799">
    <property type="entry name" value="PIN-like_prokaryotic"/>
</dbReference>
<accession>A0A2R7Y5B7</accession>
<dbReference type="AlphaFoldDB" id="A0A2R7Y5B7"/>
<name>A0A2R7Y5B7_9CREN</name>
<protein>
    <recommendedName>
        <fullName evidence="3">DUF3368 domain-containing protein</fullName>
    </recommendedName>
</protein>
<proteinExistence type="predicted"/>
<dbReference type="Pfam" id="PF11848">
    <property type="entry name" value="DUF3368"/>
    <property type="match status" value="1"/>
</dbReference>